<sequence>MTASRDGTAVKALAREHHVAPKTIRCALDAAGARQLPDRLDALPVPEEPPGPAADTPVTLDLPGLLADHLRAVGDDTIRAALILGRIIRCGKGYSIRLTMPLQLHHAALHQSAALAAEGAGPAERKAYRVYATRITAAQRQRTPGN</sequence>
<organism evidence="1 2">
    <name type="scientific">Actinomadura verrucosospora</name>
    <dbReference type="NCBI Taxonomy" id="46165"/>
    <lineage>
        <taxon>Bacteria</taxon>
        <taxon>Bacillati</taxon>
        <taxon>Actinomycetota</taxon>
        <taxon>Actinomycetes</taxon>
        <taxon>Streptosporangiales</taxon>
        <taxon>Thermomonosporaceae</taxon>
        <taxon>Actinomadura</taxon>
    </lineage>
</organism>
<reference evidence="1 2" key="1">
    <citation type="submission" date="2020-05" db="EMBL/GenBank/DDBJ databases">
        <title>Actinomadura verrucosospora NRRL-B18236 (PFL_A860) Genome sequencing and assembly.</title>
        <authorList>
            <person name="Samborskyy M."/>
        </authorList>
    </citation>
    <scope>NUCLEOTIDE SEQUENCE [LARGE SCALE GENOMIC DNA]</scope>
    <source>
        <strain evidence="1 2">NRRL:B18236</strain>
    </source>
</reference>
<dbReference type="Proteomes" id="UP000501240">
    <property type="component" value="Chromosome"/>
</dbReference>
<name>A0A7D3ZR88_ACTVE</name>
<dbReference type="RefSeq" id="WP_173098380.1">
    <property type="nucleotide sequence ID" value="NZ_CP053892.1"/>
</dbReference>
<dbReference type="AlphaFoldDB" id="A0A7D3ZR88"/>
<proteinExistence type="predicted"/>
<gene>
    <name evidence="1" type="ORF">ACTIVE_6251</name>
</gene>
<evidence type="ECO:0000313" key="1">
    <source>
        <dbReference type="EMBL" id="QKG24602.1"/>
    </source>
</evidence>
<protein>
    <submittedName>
        <fullName evidence="1">Uncharacterized protein</fullName>
    </submittedName>
</protein>
<dbReference type="EMBL" id="CP053892">
    <property type="protein sequence ID" value="QKG24602.1"/>
    <property type="molecule type" value="Genomic_DNA"/>
</dbReference>
<keyword evidence="2" id="KW-1185">Reference proteome</keyword>
<evidence type="ECO:0000313" key="2">
    <source>
        <dbReference type="Proteomes" id="UP000501240"/>
    </source>
</evidence>
<accession>A0A7D3ZR88</accession>